<organism evidence="1 2">
    <name type="scientific">Portunus trituberculatus</name>
    <name type="common">Swimming crab</name>
    <name type="synonym">Neptunus trituberculatus</name>
    <dbReference type="NCBI Taxonomy" id="210409"/>
    <lineage>
        <taxon>Eukaryota</taxon>
        <taxon>Metazoa</taxon>
        <taxon>Ecdysozoa</taxon>
        <taxon>Arthropoda</taxon>
        <taxon>Crustacea</taxon>
        <taxon>Multicrustacea</taxon>
        <taxon>Malacostraca</taxon>
        <taxon>Eumalacostraca</taxon>
        <taxon>Eucarida</taxon>
        <taxon>Decapoda</taxon>
        <taxon>Pleocyemata</taxon>
        <taxon>Brachyura</taxon>
        <taxon>Eubrachyura</taxon>
        <taxon>Portunoidea</taxon>
        <taxon>Portunidae</taxon>
        <taxon>Portuninae</taxon>
        <taxon>Portunus</taxon>
    </lineage>
</organism>
<dbReference type="EMBL" id="VSRR010000976">
    <property type="protein sequence ID" value="MPC21448.1"/>
    <property type="molecule type" value="Genomic_DNA"/>
</dbReference>
<evidence type="ECO:0000313" key="1">
    <source>
        <dbReference type="EMBL" id="MPC21448.1"/>
    </source>
</evidence>
<keyword evidence="2" id="KW-1185">Reference proteome</keyword>
<protein>
    <submittedName>
        <fullName evidence="1">Uncharacterized protein</fullName>
    </submittedName>
</protein>
<name>A0A5B7DJ72_PORTR</name>
<sequence>MQTLTAATATVLLVTPPQSTSRRWRRRGAAGQRHSIRAPVTCCRDSVTAIVSIAPPPASVGRVLVTC</sequence>
<accession>A0A5B7DJ72</accession>
<proteinExistence type="predicted"/>
<dbReference type="Proteomes" id="UP000324222">
    <property type="component" value="Unassembled WGS sequence"/>
</dbReference>
<reference evidence="1 2" key="1">
    <citation type="submission" date="2019-05" db="EMBL/GenBank/DDBJ databases">
        <title>Another draft genome of Portunus trituberculatus and its Hox gene families provides insights of decapod evolution.</title>
        <authorList>
            <person name="Jeong J.-H."/>
            <person name="Song I."/>
            <person name="Kim S."/>
            <person name="Choi T."/>
            <person name="Kim D."/>
            <person name="Ryu S."/>
            <person name="Kim W."/>
        </authorList>
    </citation>
    <scope>NUCLEOTIDE SEQUENCE [LARGE SCALE GENOMIC DNA]</scope>
    <source>
        <tissue evidence="1">Muscle</tissue>
    </source>
</reference>
<dbReference type="AlphaFoldDB" id="A0A5B7DJ72"/>
<evidence type="ECO:0000313" key="2">
    <source>
        <dbReference type="Proteomes" id="UP000324222"/>
    </source>
</evidence>
<comment type="caution">
    <text evidence="1">The sequence shown here is derived from an EMBL/GenBank/DDBJ whole genome shotgun (WGS) entry which is preliminary data.</text>
</comment>
<gene>
    <name evidence="1" type="ORF">E2C01_014434</name>
</gene>